<evidence type="ECO:0000256" key="3">
    <source>
        <dbReference type="ARBA" id="ARBA00023125"/>
    </source>
</evidence>
<dbReference type="PROSITE" id="PS51900">
    <property type="entry name" value="CB"/>
    <property type="match status" value="1"/>
</dbReference>
<evidence type="ECO:0000256" key="4">
    <source>
        <dbReference type="ARBA" id="ARBA00023172"/>
    </source>
</evidence>
<feature type="region of interest" description="Disordered" evidence="6">
    <location>
        <begin position="300"/>
        <end position="319"/>
    </location>
</feature>
<dbReference type="InterPro" id="IPR010998">
    <property type="entry name" value="Integrase_recombinase_N"/>
</dbReference>
<reference evidence="9 10" key="1">
    <citation type="submission" date="2020-03" db="EMBL/GenBank/DDBJ databases">
        <authorList>
            <person name="Sun Q."/>
        </authorList>
    </citation>
    <scope>NUCLEOTIDE SEQUENCE [LARGE SCALE GENOMIC DNA]</scope>
    <source>
        <strain evidence="9 10">JC162</strain>
    </source>
</reference>
<evidence type="ECO:0000256" key="6">
    <source>
        <dbReference type="SAM" id="MobiDB-lite"/>
    </source>
</evidence>
<dbReference type="InterPro" id="IPR002104">
    <property type="entry name" value="Integrase_catalytic"/>
</dbReference>
<evidence type="ECO:0000256" key="5">
    <source>
        <dbReference type="PROSITE-ProRule" id="PRU01248"/>
    </source>
</evidence>
<evidence type="ECO:0000256" key="1">
    <source>
        <dbReference type="ARBA" id="ARBA00008857"/>
    </source>
</evidence>
<sequence>MTRPTKHPTTGVYRIRKVVPKELRPIIGSAERIISLRTKDPTEAAKRAPAALRKIEHEFAAARAALGPARRLTHREVVALCGALYRETVAHWEDDPGAPEGWELFAEQLYAELERDAATDQPIGPSAADLTDAQRLARQHGIAADADSIRRIARALYGTKLKAAETLRRRAEGDYSPDAHVATFPPIVVPEASVAPIPPITPSAERKAVPLTSETLLEAWAAEATPSAATAKKYRGTFRSLARILGFDDVQRITADDVVRFKEARLAEGKDVGTVADDVIAAGTVFKWATKNRKVAGNPFAGMAPKVKRRGPASRDPYSDDDAKRILTAARLETGALRWLPWLLCFTGARLGELAELRRGDVRQEAGVMILDIRPTEARAGKNETMQRMIPLHPELIAEGFLRYVTELPADPLGPLFPSIVASKDGTRTTNAQAEHGRWMRDVVGIKDPKKAPAHSWRHRMEDELRKARVSHEAQDAITGRFNPRNAGAGYGKGFRGMPDEVLKDLARVPSPVPPSEG</sequence>
<protein>
    <submittedName>
        <fullName evidence="9">Uncharacterized protein</fullName>
    </submittedName>
</protein>
<dbReference type="PROSITE" id="PS51898">
    <property type="entry name" value="TYR_RECOMBINASE"/>
    <property type="match status" value="1"/>
</dbReference>
<keyword evidence="2" id="KW-0229">DNA integration</keyword>
<dbReference type="InterPro" id="IPR011010">
    <property type="entry name" value="DNA_brk_join_enz"/>
</dbReference>
<dbReference type="EMBL" id="JABBKX010000003">
    <property type="protein sequence ID" value="NMJ41816.1"/>
    <property type="molecule type" value="Genomic_DNA"/>
</dbReference>
<dbReference type="Proteomes" id="UP000548582">
    <property type="component" value="Unassembled WGS sequence"/>
</dbReference>
<organism evidence="9 10">
    <name type="scientific">Neoroseomonas marina</name>
    <dbReference type="NCBI Taxonomy" id="1232220"/>
    <lineage>
        <taxon>Bacteria</taxon>
        <taxon>Pseudomonadati</taxon>
        <taxon>Pseudomonadota</taxon>
        <taxon>Alphaproteobacteria</taxon>
        <taxon>Acetobacterales</taxon>
        <taxon>Acetobacteraceae</taxon>
        <taxon>Neoroseomonas</taxon>
    </lineage>
</organism>
<dbReference type="GO" id="GO:0015074">
    <property type="term" value="P:DNA integration"/>
    <property type="evidence" value="ECO:0007669"/>
    <property type="project" value="UniProtKB-KW"/>
</dbReference>
<keyword evidence="10" id="KW-1185">Reference proteome</keyword>
<dbReference type="SUPFAM" id="SSF56349">
    <property type="entry name" value="DNA breaking-rejoining enzymes"/>
    <property type="match status" value="1"/>
</dbReference>
<dbReference type="InterPro" id="IPR013762">
    <property type="entry name" value="Integrase-like_cat_sf"/>
</dbReference>
<dbReference type="Pfam" id="PF20172">
    <property type="entry name" value="DUF6538"/>
    <property type="match status" value="1"/>
</dbReference>
<feature type="domain" description="Tyr recombinase" evidence="7">
    <location>
        <begin position="313"/>
        <end position="504"/>
    </location>
</feature>
<feature type="domain" description="Core-binding (CB)" evidence="8">
    <location>
        <begin position="211"/>
        <end position="290"/>
    </location>
</feature>
<dbReference type="InterPro" id="IPR046668">
    <property type="entry name" value="DUF6538"/>
</dbReference>
<dbReference type="InterPro" id="IPR050090">
    <property type="entry name" value="Tyrosine_recombinase_XerCD"/>
</dbReference>
<evidence type="ECO:0000259" key="8">
    <source>
        <dbReference type="PROSITE" id="PS51900"/>
    </source>
</evidence>
<dbReference type="GO" id="GO:0006310">
    <property type="term" value="P:DNA recombination"/>
    <property type="evidence" value="ECO:0007669"/>
    <property type="project" value="UniProtKB-KW"/>
</dbReference>
<proteinExistence type="inferred from homology"/>
<dbReference type="AlphaFoldDB" id="A0A848ECP0"/>
<keyword evidence="4" id="KW-0233">DNA recombination</keyword>
<dbReference type="CDD" id="cd01184">
    <property type="entry name" value="INT_C_like_1"/>
    <property type="match status" value="1"/>
</dbReference>
<dbReference type="RefSeq" id="WP_170054055.1">
    <property type="nucleotide sequence ID" value="NZ_JABBKX010000003.1"/>
</dbReference>
<name>A0A848ECP0_9PROT</name>
<evidence type="ECO:0000313" key="10">
    <source>
        <dbReference type="Proteomes" id="UP000548582"/>
    </source>
</evidence>
<comment type="caution">
    <text evidence="9">The sequence shown here is derived from an EMBL/GenBank/DDBJ whole genome shotgun (WGS) entry which is preliminary data.</text>
</comment>
<accession>A0A848ECP0</accession>
<evidence type="ECO:0000259" key="7">
    <source>
        <dbReference type="PROSITE" id="PS51898"/>
    </source>
</evidence>
<evidence type="ECO:0000256" key="2">
    <source>
        <dbReference type="ARBA" id="ARBA00022908"/>
    </source>
</evidence>
<gene>
    <name evidence="9" type="ORF">GWK16_11220</name>
</gene>
<dbReference type="GO" id="GO:0003677">
    <property type="term" value="F:DNA binding"/>
    <property type="evidence" value="ECO:0007669"/>
    <property type="project" value="UniProtKB-UniRule"/>
</dbReference>
<dbReference type="InterPro" id="IPR044068">
    <property type="entry name" value="CB"/>
</dbReference>
<evidence type="ECO:0000313" key="9">
    <source>
        <dbReference type="EMBL" id="NMJ41816.1"/>
    </source>
</evidence>
<keyword evidence="3 5" id="KW-0238">DNA-binding</keyword>
<dbReference type="PANTHER" id="PTHR30349">
    <property type="entry name" value="PHAGE INTEGRASE-RELATED"/>
    <property type="match status" value="1"/>
</dbReference>
<dbReference type="PANTHER" id="PTHR30349:SF41">
    <property type="entry name" value="INTEGRASE_RECOMBINASE PROTEIN MJ0367-RELATED"/>
    <property type="match status" value="1"/>
</dbReference>
<dbReference type="Gene3D" id="1.10.443.10">
    <property type="entry name" value="Intergrase catalytic core"/>
    <property type="match status" value="1"/>
</dbReference>
<dbReference type="Gene3D" id="1.10.150.130">
    <property type="match status" value="1"/>
</dbReference>
<comment type="similarity">
    <text evidence="1">Belongs to the 'phage' integrase family.</text>
</comment>